<evidence type="ECO:0000256" key="2">
    <source>
        <dbReference type="ARBA" id="ARBA00023134"/>
    </source>
</evidence>
<dbReference type="InterPro" id="IPR048876">
    <property type="entry name" value="BipA_C"/>
</dbReference>
<dbReference type="Proteomes" id="UP000786662">
    <property type="component" value="Unassembled WGS sequence"/>
</dbReference>
<dbReference type="InterPro" id="IPR035647">
    <property type="entry name" value="EFG_III/V"/>
</dbReference>
<dbReference type="Pfam" id="PF21018">
    <property type="entry name" value="BipA_C"/>
    <property type="match status" value="1"/>
</dbReference>
<dbReference type="PROSITE" id="PS00301">
    <property type="entry name" value="G_TR_1"/>
    <property type="match status" value="1"/>
</dbReference>
<feature type="domain" description="Tr-type G" evidence="4">
    <location>
        <begin position="4"/>
        <end position="206"/>
    </location>
</feature>
<dbReference type="Pfam" id="PF00679">
    <property type="entry name" value="EFG_C"/>
    <property type="match status" value="1"/>
</dbReference>
<evidence type="ECO:0000259" key="4">
    <source>
        <dbReference type="PROSITE" id="PS51722"/>
    </source>
</evidence>
<dbReference type="PANTHER" id="PTHR42908:SF8">
    <property type="entry name" value="TR-TYPE G DOMAIN-CONTAINING PROTEIN"/>
    <property type="match status" value="1"/>
</dbReference>
<dbReference type="Gene3D" id="3.30.70.870">
    <property type="entry name" value="Elongation Factor G (Translational Gtpase), domain 3"/>
    <property type="match status" value="1"/>
</dbReference>
<evidence type="ECO:0000256" key="1">
    <source>
        <dbReference type="ARBA" id="ARBA00022741"/>
    </source>
</evidence>
<dbReference type="CDD" id="cd03691">
    <property type="entry name" value="BipA_TypA_II"/>
    <property type="match status" value="1"/>
</dbReference>
<name>A0A9D6DS30_9BACT</name>
<reference evidence="5" key="1">
    <citation type="submission" date="2020-07" db="EMBL/GenBank/DDBJ databases">
        <title>Huge and variable diversity of episymbiotic CPR bacteria and DPANN archaea in groundwater ecosystems.</title>
        <authorList>
            <person name="He C.Y."/>
            <person name="Keren R."/>
            <person name="Whittaker M."/>
            <person name="Farag I.F."/>
            <person name="Doudna J."/>
            <person name="Cate J.H.D."/>
            <person name="Banfield J.F."/>
        </authorList>
    </citation>
    <scope>NUCLEOTIDE SEQUENCE</scope>
    <source>
        <strain evidence="5">NC_groundwater_191_Ag_S-0.1um_45_8</strain>
    </source>
</reference>
<dbReference type="GO" id="GO:0005829">
    <property type="term" value="C:cytosol"/>
    <property type="evidence" value="ECO:0007669"/>
    <property type="project" value="TreeGrafter"/>
</dbReference>
<dbReference type="Gene3D" id="2.40.50.250">
    <property type="entry name" value="bipa protein"/>
    <property type="match status" value="1"/>
</dbReference>
<keyword evidence="2" id="KW-0342">GTP-binding</keyword>
<dbReference type="Pfam" id="PF00009">
    <property type="entry name" value="GTP_EFTU"/>
    <property type="match status" value="1"/>
</dbReference>
<dbReference type="Gene3D" id="2.40.30.10">
    <property type="entry name" value="Translation factors"/>
    <property type="match status" value="1"/>
</dbReference>
<evidence type="ECO:0000313" key="6">
    <source>
        <dbReference type="Proteomes" id="UP000786662"/>
    </source>
</evidence>
<dbReference type="FunFam" id="2.40.50.250:FF:000001">
    <property type="entry name" value="GTP-binding protein TypA"/>
    <property type="match status" value="1"/>
</dbReference>
<dbReference type="PROSITE" id="PS51722">
    <property type="entry name" value="G_TR_2"/>
    <property type="match status" value="1"/>
</dbReference>
<dbReference type="NCBIfam" id="TIGR00231">
    <property type="entry name" value="small_GTP"/>
    <property type="match status" value="1"/>
</dbReference>
<dbReference type="AlphaFoldDB" id="A0A9D6DS30"/>
<dbReference type="InterPro" id="IPR047042">
    <property type="entry name" value="BipA_II"/>
</dbReference>
<dbReference type="Gene3D" id="3.40.50.300">
    <property type="entry name" value="P-loop containing nucleotide triphosphate hydrolases"/>
    <property type="match status" value="1"/>
</dbReference>
<dbReference type="PANTHER" id="PTHR42908">
    <property type="entry name" value="TRANSLATION ELONGATION FACTOR-RELATED"/>
    <property type="match status" value="1"/>
</dbReference>
<evidence type="ECO:0000256" key="3">
    <source>
        <dbReference type="ARBA" id="ARBA00035722"/>
    </source>
</evidence>
<accession>A0A9D6DS30</accession>
<dbReference type="SUPFAM" id="SSF54980">
    <property type="entry name" value="EF-G C-terminal domain-like"/>
    <property type="match status" value="2"/>
</dbReference>
<dbReference type="FunFam" id="3.40.50.300:FF:000055">
    <property type="entry name" value="GTP-binding protein TypA"/>
    <property type="match status" value="1"/>
</dbReference>
<protein>
    <recommendedName>
        <fullName evidence="3">50S ribosomal subunit assembly factor BipA</fullName>
    </recommendedName>
</protein>
<dbReference type="GO" id="GO:0003924">
    <property type="term" value="F:GTPase activity"/>
    <property type="evidence" value="ECO:0007669"/>
    <property type="project" value="InterPro"/>
</dbReference>
<dbReference type="InterPro" id="IPR000795">
    <property type="entry name" value="T_Tr_GTP-bd_dom"/>
</dbReference>
<dbReference type="InterPro" id="IPR006298">
    <property type="entry name" value="BipA"/>
</dbReference>
<dbReference type="SUPFAM" id="SSF52540">
    <property type="entry name" value="P-loop containing nucleoside triphosphate hydrolases"/>
    <property type="match status" value="1"/>
</dbReference>
<evidence type="ECO:0000313" key="5">
    <source>
        <dbReference type="EMBL" id="MBI2052426.1"/>
    </source>
</evidence>
<dbReference type="Gene3D" id="3.30.70.240">
    <property type="match status" value="1"/>
</dbReference>
<dbReference type="InterPro" id="IPR005225">
    <property type="entry name" value="Small_GTP-bd"/>
</dbReference>
<dbReference type="EMBL" id="JACOYY010000059">
    <property type="protein sequence ID" value="MBI2052426.1"/>
    <property type="molecule type" value="Genomic_DNA"/>
</dbReference>
<sequence>MITNKIRNIAIIAHIDHGKTTLVDFLLKQAHTFRENSEEMGRDLIMDSGELERERGITIMAKNAAINYKDYKINIIDTPGHADFGGEVERTLNMADGVLLLVDAQEGPMPQTRVVLQKALQLDLKPIVIINKIDKPASRVAEVEEEINSLFLELAHHESQLDFPVLYAVGRAGQAFEKIPPAGSDAGGATLEVLFEKIISYIPAPKGNAAAPLQILVTSLDYDDFKGTYAIGRIARGTAKAKTAVVVVDPKKGNIKGRIENIFTWQGLKRQEVAEAAAGDIVALTGLAGIGINATVCDPGKPEPLPLIAIEEPTLKILIGPNTSPFVGQDGALLTGRQIQERLEKEMETNVSMRLEIQDGRFLVSGRGELHLSILLETLRREGFELEVAKPQVITKIENGAVLEPWEEVLIDTPEKNRGIVLAELAKRKAQLADTFPHASDVRFVYHMPTRAMLGLRSALITLTRGSFVLSSRFIEFKPQTEIPPKTRKGVLIAHEAGSAVAFGLEIAQGRGITFVEPGAAVYEGMIVGENSKEQDIEINVCKGKQLTNMRSKGSDGMIQLAPAVALNLEQALDFLENDELLEITPKNLRLRKRYLTKNNREKNK</sequence>
<dbReference type="InterPro" id="IPR031157">
    <property type="entry name" value="G_TR_CS"/>
</dbReference>
<dbReference type="PRINTS" id="PR00315">
    <property type="entry name" value="ELONGATNFCT"/>
</dbReference>
<dbReference type="Pfam" id="PF22042">
    <property type="entry name" value="EF-G_D2"/>
    <property type="match status" value="1"/>
</dbReference>
<dbReference type="GO" id="GO:0005525">
    <property type="term" value="F:GTP binding"/>
    <property type="evidence" value="ECO:0007669"/>
    <property type="project" value="UniProtKB-KW"/>
</dbReference>
<dbReference type="NCBIfam" id="TIGR01394">
    <property type="entry name" value="TypA_BipA"/>
    <property type="match status" value="1"/>
</dbReference>
<dbReference type="InterPro" id="IPR000640">
    <property type="entry name" value="EFG_V-like"/>
</dbReference>
<organism evidence="5 6">
    <name type="scientific">Candidatus Sungiibacteriota bacterium</name>
    <dbReference type="NCBI Taxonomy" id="2750080"/>
    <lineage>
        <taxon>Bacteria</taxon>
        <taxon>Candidatus Sungiibacteriota</taxon>
    </lineage>
</organism>
<proteinExistence type="predicted"/>
<dbReference type="SUPFAM" id="SSF50447">
    <property type="entry name" value="Translation proteins"/>
    <property type="match status" value="1"/>
</dbReference>
<dbReference type="InterPro" id="IPR009000">
    <property type="entry name" value="Transl_B-barrel_sf"/>
</dbReference>
<comment type="caution">
    <text evidence="5">The sequence shown here is derived from an EMBL/GenBank/DDBJ whole genome shotgun (WGS) entry which is preliminary data.</text>
</comment>
<dbReference type="InterPro" id="IPR047041">
    <property type="entry name" value="BipA_GTP-bd_dom"/>
</dbReference>
<dbReference type="InterPro" id="IPR042116">
    <property type="entry name" value="TypA/BipA_C"/>
</dbReference>
<keyword evidence="1" id="KW-0547">Nucleotide-binding</keyword>
<dbReference type="CDD" id="cd01891">
    <property type="entry name" value="TypA_BipA"/>
    <property type="match status" value="1"/>
</dbReference>
<gene>
    <name evidence="5" type="primary">typA</name>
    <name evidence="5" type="ORF">HYT38_01980</name>
</gene>
<dbReference type="InterPro" id="IPR053905">
    <property type="entry name" value="EF-G-like_DII"/>
</dbReference>
<dbReference type="InterPro" id="IPR027417">
    <property type="entry name" value="P-loop_NTPase"/>
</dbReference>
<dbReference type="GO" id="GO:1990904">
    <property type="term" value="C:ribonucleoprotein complex"/>
    <property type="evidence" value="ECO:0007669"/>
    <property type="project" value="TreeGrafter"/>
</dbReference>